<dbReference type="GO" id="GO:0046872">
    <property type="term" value="F:metal ion binding"/>
    <property type="evidence" value="ECO:0007669"/>
    <property type="project" value="UniProtKB-UniRule"/>
</dbReference>
<dbReference type="STRING" id="416591.Tlet_1477"/>
<feature type="binding site" evidence="8">
    <location>
        <position position="171"/>
    </location>
    <ligand>
        <name>Zn(2+)</name>
        <dbReference type="ChEBI" id="CHEBI:29105"/>
        <label>1</label>
    </ligand>
</feature>
<dbReference type="RefSeq" id="WP_012003509.1">
    <property type="nucleotide sequence ID" value="NC_009828.1"/>
</dbReference>
<evidence type="ECO:0000256" key="1">
    <source>
        <dbReference type="ARBA" id="ARBA00006272"/>
    </source>
</evidence>
<keyword evidence="2" id="KW-0031">Aminopeptidase</keyword>
<keyword evidence="10" id="KW-1185">Reference proteome</keyword>
<evidence type="ECO:0000256" key="7">
    <source>
        <dbReference type="PIRSR" id="PIRSR001123-1"/>
    </source>
</evidence>
<evidence type="ECO:0000256" key="8">
    <source>
        <dbReference type="PIRSR" id="PIRSR001123-2"/>
    </source>
</evidence>
<dbReference type="PIRSF" id="PIRSF001123">
    <property type="entry name" value="PepA_GA"/>
    <property type="match status" value="1"/>
</dbReference>
<proteinExistence type="inferred from homology"/>
<gene>
    <name evidence="9" type="ordered locus">Tlet_1477</name>
</gene>
<dbReference type="PANTHER" id="PTHR32481:SF6">
    <property type="entry name" value="ENDOGLUCANASE"/>
    <property type="match status" value="1"/>
</dbReference>
<evidence type="ECO:0000313" key="10">
    <source>
        <dbReference type="Proteomes" id="UP000002016"/>
    </source>
</evidence>
<dbReference type="GO" id="GO:0006508">
    <property type="term" value="P:proteolysis"/>
    <property type="evidence" value="ECO:0007669"/>
    <property type="project" value="UniProtKB-KW"/>
</dbReference>
<keyword evidence="5" id="KW-0378">Hydrolase</keyword>
<comment type="similarity">
    <text evidence="1 6">Belongs to the peptidase M42 family.</text>
</comment>
<dbReference type="OrthoDB" id="48055at2"/>
<evidence type="ECO:0000256" key="4">
    <source>
        <dbReference type="ARBA" id="ARBA00022723"/>
    </source>
</evidence>
<accession>A8F799</accession>
<comment type="cofactor">
    <cofactor evidence="8">
        <name>a divalent metal cation</name>
        <dbReference type="ChEBI" id="CHEBI:60240"/>
    </cofactor>
    <text evidence="8">Binds 2 divalent metal cations per subunit.</text>
</comment>
<feature type="binding site" evidence="8">
    <location>
        <position position="309"/>
    </location>
    <ligand>
        <name>Zn(2+)</name>
        <dbReference type="ChEBI" id="CHEBI:29105"/>
        <label>2</label>
    </ligand>
</feature>
<feature type="binding site" evidence="8">
    <location>
        <position position="63"/>
    </location>
    <ligand>
        <name>Zn(2+)</name>
        <dbReference type="ChEBI" id="CHEBI:29105"/>
        <label>1</label>
    </ligand>
</feature>
<dbReference type="GO" id="GO:0004177">
    <property type="term" value="F:aminopeptidase activity"/>
    <property type="evidence" value="ECO:0007669"/>
    <property type="project" value="UniProtKB-UniRule"/>
</dbReference>
<protein>
    <submittedName>
        <fullName evidence="9">Peptidase M42 family protein</fullName>
    </submittedName>
</protein>
<dbReference type="InterPro" id="IPR008007">
    <property type="entry name" value="Peptidase_M42"/>
</dbReference>
<evidence type="ECO:0000256" key="3">
    <source>
        <dbReference type="ARBA" id="ARBA00022670"/>
    </source>
</evidence>
<dbReference type="Pfam" id="PF05343">
    <property type="entry name" value="Peptidase_M42"/>
    <property type="match status" value="1"/>
</dbReference>
<dbReference type="HOGENOM" id="CLU_047249_1_0_0"/>
<keyword evidence="4 8" id="KW-0479">Metal-binding</keyword>
<reference evidence="9 10" key="1">
    <citation type="submission" date="2007-08" db="EMBL/GenBank/DDBJ databases">
        <title>Complete sequence of Thermotoga lettingae TMO.</title>
        <authorList>
            <consortium name="US DOE Joint Genome Institute"/>
            <person name="Copeland A."/>
            <person name="Lucas S."/>
            <person name="Lapidus A."/>
            <person name="Barry K."/>
            <person name="Glavina del Rio T."/>
            <person name="Dalin E."/>
            <person name="Tice H."/>
            <person name="Pitluck S."/>
            <person name="Foster B."/>
            <person name="Bruce D."/>
            <person name="Schmutz J."/>
            <person name="Larimer F."/>
            <person name="Land M."/>
            <person name="Hauser L."/>
            <person name="Kyrpides N."/>
            <person name="Mikhailova N."/>
            <person name="Nelson K."/>
            <person name="Gogarten J.P."/>
            <person name="Noll K."/>
            <person name="Richardson P."/>
        </authorList>
    </citation>
    <scope>NUCLEOTIDE SEQUENCE [LARGE SCALE GENOMIC DNA]</scope>
    <source>
        <strain evidence="10">ATCC BAA-301 / DSM 14385 / NBRC 107922 / TMO</strain>
    </source>
</reference>
<evidence type="ECO:0000313" key="9">
    <source>
        <dbReference type="EMBL" id="ABV34033.1"/>
    </source>
</evidence>
<name>A8F799_PSELT</name>
<evidence type="ECO:0000256" key="2">
    <source>
        <dbReference type="ARBA" id="ARBA00022438"/>
    </source>
</evidence>
<feature type="binding site" evidence="8">
    <location>
        <position position="226"/>
    </location>
    <ligand>
        <name>Zn(2+)</name>
        <dbReference type="ChEBI" id="CHEBI:29105"/>
        <label>1</label>
    </ligand>
</feature>
<dbReference type="AlphaFoldDB" id="A8F799"/>
<dbReference type="eggNOG" id="COG1363">
    <property type="taxonomic scope" value="Bacteria"/>
</dbReference>
<dbReference type="Gene3D" id="2.40.30.40">
    <property type="entry name" value="Peptidase M42, domain 2"/>
    <property type="match status" value="1"/>
</dbReference>
<dbReference type="Gene3D" id="3.40.630.10">
    <property type="entry name" value="Zn peptidases"/>
    <property type="match status" value="1"/>
</dbReference>
<organism evidence="9 10">
    <name type="scientific">Pseudothermotoga lettingae (strain ATCC BAA-301 / DSM 14385 / NBRC 107922 / TMO)</name>
    <name type="common">Thermotoga lettingae</name>
    <dbReference type="NCBI Taxonomy" id="416591"/>
    <lineage>
        <taxon>Bacteria</taxon>
        <taxon>Thermotogati</taxon>
        <taxon>Thermotogota</taxon>
        <taxon>Thermotogae</taxon>
        <taxon>Thermotogales</taxon>
        <taxon>Thermotogaceae</taxon>
        <taxon>Pseudothermotoga</taxon>
    </lineage>
</organism>
<dbReference type="InterPro" id="IPR023367">
    <property type="entry name" value="Peptidase_M42_dom2"/>
</dbReference>
<sequence length="337" mass="36495">MNIKKLLVDLSQIDGPSGFEDPVLEYIEKQISPYVDRTFYNKIGTLIAEKKGEGKEKLGIFAHVDEVGHVVTKIEEGGFARLETVGGVDPKVMFAQRVRIYTKKGIARGVVGVLPPHLQKEEHRKRVPDFDKIFIDVSCSDLGKDVSVGDVGVIESTPVEIGGKICGKALDNRASCAALIVAAELLNFIKNKADVYFIFSSQEEIGGPGAVSVAYQLELDKAIVLDVTHGEAKIPGFPQIKLGNGPALGTGPVVDREFYAEVAELAQKNGVKFQIEPVPGRSGTDTDAVQLTRTGIRTMLVSIPLMYMHTPVEVVDPVDVQETARLIALCTAIKKEG</sequence>
<dbReference type="KEGG" id="tle:Tlet_1477"/>
<dbReference type="EMBL" id="CP000812">
    <property type="protein sequence ID" value="ABV34033.1"/>
    <property type="molecule type" value="Genomic_DNA"/>
</dbReference>
<dbReference type="SUPFAM" id="SSF53187">
    <property type="entry name" value="Zn-dependent exopeptidases"/>
    <property type="match status" value="1"/>
</dbReference>
<reference evidence="9 10" key="2">
    <citation type="journal article" date="2009" name="Proc. Natl. Acad. Sci. U.S.A.">
        <title>On the chimeric nature, thermophilic origin, and phylogenetic placement of the Thermotogales.</title>
        <authorList>
            <person name="Zhaxybayeva O."/>
            <person name="Swithers K.S."/>
            <person name="Lapierre P."/>
            <person name="Fournier G.P."/>
            <person name="Bickhart D.M."/>
            <person name="DeBoy R.T."/>
            <person name="Nelson K.E."/>
            <person name="Nesbo C.L."/>
            <person name="Doolittle W.F."/>
            <person name="Gogarten J.P."/>
            <person name="Noll K.M."/>
        </authorList>
    </citation>
    <scope>NUCLEOTIDE SEQUENCE [LARGE SCALE GENOMIC DNA]</scope>
    <source>
        <strain evidence="10">ATCC BAA-301 / DSM 14385 / NBRC 107922 / TMO</strain>
    </source>
</reference>
<feature type="binding site" evidence="8">
    <location>
        <position position="171"/>
    </location>
    <ligand>
        <name>Zn(2+)</name>
        <dbReference type="ChEBI" id="CHEBI:29105"/>
        <label>2</label>
    </ligand>
</feature>
<evidence type="ECO:0000256" key="6">
    <source>
        <dbReference type="PIRNR" id="PIRNR001123"/>
    </source>
</evidence>
<feature type="active site" description="Proton acceptor" evidence="7">
    <location>
        <position position="203"/>
    </location>
</feature>
<dbReference type="MEROPS" id="M42.007"/>
<keyword evidence="3" id="KW-0645">Protease</keyword>
<dbReference type="InterPro" id="IPR051464">
    <property type="entry name" value="Peptidase_M42_aminopept"/>
</dbReference>
<dbReference type="Proteomes" id="UP000002016">
    <property type="component" value="Chromosome"/>
</dbReference>
<evidence type="ECO:0000256" key="5">
    <source>
        <dbReference type="ARBA" id="ARBA00022801"/>
    </source>
</evidence>
<dbReference type="PANTHER" id="PTHR32481">
    <property type="entry name" value="AMINOPEPTIDASE"/>
    <property type="match status" value="1"/>
</dbReference>
<feature type="binding site" evidence="8">
    <location>
        <position position="204"/>
    </location>
    <ligand>
        <name>Zn(2+)</name>
        <dbReference type="ChEBI" id="CHEBI:29105"/>
        <label>2</label>
    </ligand>
</feature>
<dbReference type="SUPFAM" id="SSF101821">
    <property type="entry name" value="Aminopeptidase/glucanase lid domain"/>
    <property type="match status" value="1"/>
</dbReference>